<dbReference type="Pfam" id="PF02738">
    <property type="entry name" value="MoCoBD_1"/>
    <property type="match status" value="1"/>
</dbReference>
<dbReference type="PANTHER" id="PTHR11908">
    <property type="entry name" value="XANTHINE DEHYDROGENASE"/>
    <property type="match status" value="1"/>
</dbReference>
<feature type="domain" description="Aldehyde oxidase/xanthine dehydrogenase a/b hammerhead" evidence="1">
    <location>
        <begin position="21"/>
        <end position="131"/>
    </location>
</feature>
<protein>
    <submittedName>
        <fullName evidence="2">Xanthine dehydrogenase, molybdenum binding subunit apoprotein</fullName>
    </submittedName>
</protein>
<accession>A0A238YYT3</accession>
<dbReference type="InterPro" id="IPR036856">
    <property type="entry name" value="Ald_Oxase/Xan_DH_a/b_sf"/>
</dbReference>
<dbReference type="Gene3D" id="3.90.1170.50">
    <property type="entry name" value="Aldehyde oxidase/xanthine dehydrogenase, a/b hammerhead"/>
    <property type="match status" value="1"/>
</dbReference>
<proteinExistence type="predicted"/>
<dbReference type="InterPro" id="IPR000674">
    <property type="entry name" value="Ald_Oxase/Xan_DH_a/b"/>
</dbReference>
<dbReference type="Gene3D" id="3.30.365.10">
    <property type="entry name" value="Aldehyde oxidase/xanthine dehydrogenase, molybdopterin binding domain"/>
    <property type="match status" value="4"/>
</dbReference>
<gene>
    <name evidence="2" type="ORF">SAMN04488503_1073</name>
</gene>
<dbReference type="GO" id="GO:0005506">
    <property type="term" value="F:iron ion binding"/>
    <property type="evidence" value="ECO:0007669"/>
    <property type="project" value="InterPro"/>
</dbReference>
<reference evidence="2 3" key="1">
    <citation type="submission" date="2017-06" db="EMBL/GenBank/DDBJ databases">
        <authorList>
            <person name="Kim H.J."/>
            <person name="Triplett B.A."/>
        </authorList>
    </citation>
    <scope>NUCLEOTIDE SEQUENCE [LARGE SCALE GENOMIC DNA]</scope>
    <source>
        <strain evidence="2 3">DSM 13116</strain>
    </source>
</reference>
<sequence>MADILSPPARVPRADALSKAAGAERYAFDDMPEGCLHAGAYRPGASMGMAHARIVAVDRQAALAVPGVLRVLTAADVPGQGRHGIVHKDQPVLCRERIRHAGDPVALVLAESPAALRAALAAMRAELAPLPGVFDPEAALKRGAPLVHPDRKDGNLLMHAVIKKGDARKELKAAPVSVRGEFFSPVQEHAFLETQCGVARQLPDGGLEMVLSTQSPFRDRFEIGAALGLDPLSIRIRAPHMGGGFGGKDGATVQCLLALAALYAGGRPVRMAWDREESMLAGFKRHAARLSCALGAQEDGTLTAFTCEMLYDTGAYAHLGGEVMELSMEHACGPYRVPSLRVEGRCVYTNNPIAGAFRGFGVVQASPAFEGLMDELAAKLGMDPLELRRKNALRSGDENGCGVRMGSAELPACLDALAAHPLWTGREQWRKEAPAFTRRGVGLAAVFNGMGYGRGLPDMAIAKVELTEEGGFLVYASVADMGQGNTSAFARLAAQELNQEAQAIGLVMPDTERCHPSGSSAAGRTTYTFGNALLRACAGLKAKLLARATMALMRDTLDGLALEAGKVVHKPTGASIALDALARFLPRDDRIAVGEFLMPVAREASATARGFLIGFPHLIFAYAAHLVRIEADELTGQVRVCDYVTVTDGGRVLSRQGFDQQAHGGAAQGLGLALFEDFLLDDGRILTGDLSTYLIPTALDLPDMESHAVEGCEESGPGGLKGVGEVGMSGPVPAVAAALRHALGGKPSTTALRLLRRPPFTPERVLRLLATKPRRTE</sequence>
<dbReference type="PANTHER" id="PTHR11908:SF157">
    <property type="entry name" value="XANTHINE DEHYDROGENASE SUBUNIT D-RELATED"/>
    <property type="match status" value="1"/>
</dbReference>
<dbReference type="SUPFAM" id="SSF54665">
    <property type="entry name" value="CO dehydrogenase molybdoprotein N-domain-like"/>
    <property type="match status" value="1"/>
</dbReference>
<dbReference type="EMBL" id="FZOC01000002">
    <property type="protein sequence ID" value="SNR75793.1"/>
    <property type="molecule type" value="Genomic_DNA"/>
</dbReference>
<dbReference type="OrthoDB" id="9775084at2"/>
<dbReference type="SUPFAM" id="SSF56003">
    <property type="entry name" value="Molybdenum cofactor-binding domain"/>
    <property type="match status" value="1"/>
</dbReference>
<dbReference type="RefSeq" id="WP_089272500.1">
    <property type="nucleotide sequence ID" value="NZ_FZOC01000002.1"/>
</dbReference>
<name>A0A238YYT3_9BACT</name>
<dbReference type="InterPro" id="IPR016208">
    <property type="entry name" value="Ald_Oxase/xanthine_DH-like"/>
</dbReference>
<keyword evidence="3" id="KW-1185">Reference proteome</keyword>
<dbReference type="InterPro" id="IPR008274">
    <property type="entry name" value="AldOxase/xan_DH_MoCoBD1"/>
</dbReference>
<dbReference type="AlphaFoldDB" id="A0A238YYT3"/>
<evidence type="ECO:0000313" key="3">
    <source>
        <dbReference type="Proteomes" id="UP000198324"/>
    </source>
</evidence>
<dbReference type="SMART" id="SM01008">
    <property type="entry name" value="Ald_Xan_dh_C"/>
    <property type="match status" value="1"/>
</dbReference>
<evidence type="ECO:0000259" key="1">
    <source>
        <dbReference type="SMART" id="SM01008"/>
    </source>
</evidence>
<dbReference type="GO" id="GO:0016491">
    <property type="term" value="F:oxidoreductase activity"/>
    <property type="evidence" value="ECO:0007669"/>
    <property type="project" value="InterPro"/>
</dbReference>
<evidence type="ECO:0000313" key="2">
    <source>
        <dbReference type="EMBL" id="SNR75793.1"/>
    </source>
</evidence>
<dbReference type="Pfam" id="PF20256">
    <property type="entry name" value="MoCoBD_2"/>
    <property type="match status" value="1"/>
</dbReference>
<dbReference type="InterPro" id="IPR046867">
    <property type="entry name" value="AldOxase/xan_DH_MoCoBD2"/>
</dbReference>
<dbReference type="Pfam" id="PF01315">
    <property type="entry name" value="Ald_Xan_dh_C"/>
    <property type="match status" value="1"/>
</dbReference>
<dbReference type="Proteomes" id="UP000198324">
    <property type="component" value="Unassembled WGS sequence"/>
</dbReference>
<dbReference type="InterPro" id="IPR037165">
    <property type="entry name" value="AldOxase/xan_DH_Mopterin-bd_sf"/>
</dbReference>
<organism evidence="2 3">
    <name type="scientific">Humidesulfovibrio mexicanus</name>
    <dbReference type="NCBI Taxonomy" id="147047"/>
    <lineage>
        <taxon>Bacteria</taxon>
        <taxon>Pseudomonadati</taxon>
        <taxon>Thermodesulfobacteriota</taxon>
        <taxon>Desulfovibrionia</taxon>
        <taxon>Desulfovibrionales</taxon>
        <taxon>Desulfovibrionaceae</taxon>
        <taxon>Humidesulfovibrio</taxon>
    </lineage>
</organism>